<protein>
    <submittedName>
        <fullName evidence="1">Uncharacterized protein</fullName>
    </submittedName>
</protein>
<evidence type="ECO:0000313" key="1">
    <source>
        <dbReference type="EMBL" id="MFK2826878.1"/>
    </source>
</evidence>
<dbReference type="Proteomes" id="UP001619911">
    <property type="component" value="Unassembled WGS sequence"/>
</dbReference>
<gene>
    <name evidence="1" type="ORF">QYG89_14580</name>
</gene>
<dbReference type="EMBL" id="JAUIYO010000016">
    <property type="protein sequence ID" value="MFK2826878.1"/>
    <property type="molecule type" value="Genomic_DNA"/>
</dbReference>
<name>A0ABW8IBJ6_9BACI</name>
<proteinExistence type="predicted"/>
<dbReference type="RefSeq" id="WP_404318582.1">
    <property type="nucleotide sequence ID" value="NZ_JAUIYO010000016.1"/>
</dbReference>
<reference evidence="1 2" key="1">
    <citation type="submission" date="2023-07" db="EMBL/GenBank/DDBJ databases">
        <title>Bacillus lucianemedeirus sp. nov, a new species isolated from an immunobiological production facility.</title>
        <authorList>
            <person name="Costa L.V."/>
            <person name="Miranda R.V.S.L."/>
            <person name="Brandao M.L.L."/>
            <person name="Reis C.M.F."/>
            <person name="Frazao A.M."/>
            <person name="Cruz F.V."/>
            <person name="Baio P.V.P."/>
            <person name="Veras J.F.C."/>
            <person name="Ramos J.N."/>
            <person name="Vieira V."/>
        </authorList>
    </citation>
    <scope>NUCLEOTIDE SEQUENCE [LARGE SCALE GENOMIC DNA]</scope>
    <source>
        <strain evidence="1 2">B190/17</strain>
    </source>
</reference>
<comment type="caution">
    <text evidence="1">The sequence shown here is derived from an EMBL/GenBank/DDBJ whole genome shotgun (WGS) entry which is preliminary data.</text>
</comment>
<keyword evidence="2" id="KW-1185">Reference proteome</keyword>
<sequence length="357" mass="41645">MKKVIIFITIILVLFSPRFYWMFKSAAALDIAVVDKTVPKKDYREHNGLFWILENKKIVKPNGELYDIGRDYFGYDPYEQKETVSYDVTRNVDLIYIADTYGVYSDDLQDLPEGERTQKVYGGMDLLEWNAVMESKGKDTTLIAEFNSFAEPTDKVTRKIMERNIGVVWSDWIGRYFKELDSSEIPPWLIRNYENQYKEKWDFKGPGLAFVHTSDRVVVLGKHDVKDFVSVQLTQQGEKQLDGVSSSNYMYWFDIVSPMEGSDILAEYELHLTSKGEEQLIQSGIPTKFPAVVHHAENKTYYFAGDYTDYPKKSLAKWEKAPLLLKGFSNDDSQFYWSTYVPLMNEVIEKIIEQKRW</sequence>
<accession>A0ABW8IBJ6</accession>
<evidence type="ECO:0000313" key="2">
    <source>
        <dbReference type="Proteomes" id="UP001619911"/>
    </source>
</evidence>
<organism evidence="1 2">
    <name type="scientific">Bacillus lumedeiriae</name>
    <dbReference type="NCBI Taxonomy" id="3058829"/>
    <lineage>
        <taxon>Bacteria</taxon>
        <taxon>Bacillati</taxon>
        <taxon>Bacillota</taxon>
        <taxon>Bacilli</taxon>
        <taxon>Bacillales</taxon>
        <taxon>Bacillaceae</taxon>
        <taxon>Bacillus</taxon>
    </lineage>
</organism>